<organism evidence="1 2">
    <name type="scientific">Lentzea pudingi</name>
    <dbReference type="NCBI Taxonomy" id="1789439"/>
    <lineage>
        <taxon>Bacteria</taxon>
        <taxon>Bacillati</taxon>
        <taxon>Actinomycetota</taxon>
        <taxon>Actinomycetes</taxon>
        <taxon>Pseudonocardiales</taxon>
        <taxon>Pseudonocardiaceae</taxon>
        <taxon>Lentzea</taxon>
    </lineage>
</organism>
<evidence type="ECO:0000313" key="1">
    <source>
        <dbReference type="EMBL" id="GGM95069.1"/>
    </source>
</evidence>
<protein>
    <submittedName>
        <fullName evidence="1">Uncharacterized protein</fullName>
    </submittedName>
</protein>
<reference evidence="2" key="1">
    <citation type="journal article" date="2019" name="Int. J. Syst. Evol. Microbiol.">
        <title>The Global Catalogue of Microorganisms (GCM) 10K type strain sequencing project: providing services to taxonomists for standard genome sequencing and annotation.</title>
        <authorList>
            <consortium name="The Broad Institute Genomics Platform"/>
            <consortium name="The Broad Institute Genome Sequencing Center for Infectious Disease"/>
            <person name="Wu L."/>
            <person name="Ma J."/>
        </authorList>
    </citation>
    <scope>NUCLEOTIDE SEQUENCE [LARGE SCALE GENOMIC DNA]</scope>
    <source>
        <strain evidence="2">CGMCC 4.7319</strain>
    </source>
</reference>
<name>A0ABQ2HY59_9PSEU</name>
<keyword evidence="2" id="KW-1185">Reference proteome</keyword>
<dbReference type="EMBL" id="BMNC01000004">
    <property type="protein sequence ID" value="GGM95069.1"/>
    <property type="molecule type" value="Genomic_DNA"/>
</dbReference>
<evidence type="ECO:0000313" key="2">
    <source>
        <dbReference type="Proteomes" id="UP000597656"/>
    </source>
</evidence>
<proteinExistence type="predicted"/>
<dbReference type="Proteomes" id="UP000597656">
    <property type="component" value="Unassembled WGS sequence"/>
</dbReference>
<accession>A0ABQ2HY59</accession>
<comment type="caution">
    <text evidence="1">The sequence shown here is derived from an EMBL/GenBank/DDBJ whole genome shotgun (WGS) entry which is preliminary data.</text>
</comment>
<gene>
    <name evidence="1" type="ORF">GCM10011609_35760</name>
</gene>
<sequence length="199" mass="22239">MPEKFGAPERAALMVLMLENRKLLNTELKDQVRLAKAGREKLNEAGLIHTDNTVTPMVHEITDEGISWCLSDLVSGDLPPRSTSHARATFGLLKKFVLHHQERGDLVEVFRSRDLESLIRSVYEDLAVEPQDWIRLARIRPRLNGADKGEVDVALVKMMKTGTVHFAPESNTKVLTAEDHAAALRVGSEDLHLVAMEES</sequence>
<dbReference type="RefSeq" id="WP_189155844.1">
    <property type="nucleotide sequence ID" value="NZ_BMNC01000004.1"/>
</dbReference>